<name>X1TFI1_9ZZZZ</name>
<dbReference type="InterPro" id="IPR038404">
    <property type="entry name" value="TRAP_DctP_sf"/>
</dbReference>
<dbReference type="AlphaFoldDB" id="X1TFI1"/>
<proteinExistence type="predicted"/>
<dbReference type="EMBL" id="BARW01021620">
    <property type="protein sequence ID" value="GAI90106.1"/>
    <property type="molecule type" value="Genomic_DNA"/>
</dbReference>
<dbReference type="Gene3D" id="3.40.190.170">
    <property type="entry name" value="Bacterial extracellular solute-binding protein, family 7"/>
    <property type="match status" value="1"/>
</dbReference>
<protein>
    <submittedName>
        <fullName evidence="2">Uncharacterized protein</fullName>
    </submittedName>
</protein>
<organism evidence="2">
    <name type="scientific">marine sediment metagenome</name>
    <dbReference type="NCBI Taxonomy" id="412755"/>
    <lineage>
        <taxon>unclassified sequences</taxon>
        <taxon>metagenomes</taxon>
        <taxon>ecological metagenomes</taxon>
    </lineage>
</organism>
<dbReference type="Pfam" id="PF03480">
    <property type="entry name" value="DctP"/>
    <property type="match status" value="1"/>
</dbReference>
<reference evidence="2" key="1">
    <citation type="journal article" date="2014" name="Front. Microbiol.">
        <title>High frequency of phylogenetically diverse reductive dehalogenase-homologous genes in deep subseafloor sedimentary metagenomes.</title>
        <authorList>
            <person name="Kawai M."/>
            <person name="Futagami T."/>
            <person name="Toyoda A."/>
            <person name="Takaki Y."/>
            <person name="Nishi S."/>
            <person name="Hori S."/>
            <person name="Arai W."/>
            <person name="Tsubouchi T."/>
            <person name="Morono Y."/>
            <person name="Uchiyama I."/>
            <person name="Ito T."/>
            <person name="Fujiyama A."/>
            <person name="Inagaki F."/>
            <person name="Takami H."/>
        </authorList>
    </citation>
    <scope>NUCLEOTIDE SEQUENCE</scope>
    <source>
        <strain evidence="2">Expedition CK06-06</strain>
    </source>
</reference>
<accession>X1TFI1</accession>
<dbReference type="GO" id="GO:0055085">
    <property type="term" value="P:transmembrane transport"/>
    <property type="evidence" value="ECO:0007669"/>
    <property type="project" value="InterPro"/>
</dbReference>
<evidence type="ECO:0000313" key="2">
    <source>
        <dbReference type="EMBL" id="GAI90106.1"/>
    </source>
</evidence>
<comment type="caution">
    <text evidence="2">The sequence shown here is derived from an EMBL/GenBank/DDBJ whole genome shotgun (WGS) entry which is preliminary data.</text>
</comment>
<gene>
    <name evidence="2" type="ORF">S12H4_36285</name>
</gene>
<evidence type="ECO:0000256" key="1">
    <source>
        <dbReference type="ARBA" id="ARBA00022729"/>
    </source>
</evidence>
<feature type="non-terminal residue" evidence="2">
    <location>
        <position position="1"/>
    </location>
</feature>
<sequence>KDIFDSLPPDLQKAFKDTTHKWAKWVSTEYWPAYEEQLEKWAIDEGCVFYTLPSEEEARWSEALGLVWDWYAGESPGCAKEVELFKDFLAKK</sequence>
<keyword evidence="1" id="KW-0732">Signal</keyword>
<dbReference type="InterPro" id="IPR018389">
    <property type="entry name" value="DctP_fam"/>
</dbReference>